<keyword evidence="2" id="KW-1185">Reference proteome</keyword>
<dbReference type="HOGENOM" id="CLU_2240456_0_0_1"/>
<proteinExistence type="predicted"/>
<protein>
    <submittedName>
        <fullName evidence="1">Uncharacterized protein</fullName>
    </submittedName>
</protein>
<organism evidence="1 2">
    <name type="scientific">Leersia perrieri</name>
    <dbReference type="NCBI Taxonomy" id="77586"/>
    <lineage>
        <taxon>Eukaryota</taxon>
        <taxon>Viridiplantae</taxon>
        <taxon>Streptophyta</taxon>
        <taxon>Embryophyta</taxon>
        <taxon>Tracheophyta</taxon>
        <taxon>Spermatophyta</taxon>
        <taxon>Magnoliopsida</taxon>
        <taxon>Liliopsida</taxon>
        <taxon>Poales</taxon>
        <taxon>Poaceae</taxon>
        <taxon>BOP clade</taxon>
        <taxon>Oryzoideae</taxon>
        <taxon>Oryzeae</taxon>
        <taxon>Oryzinae</taxon>
        <taxon>Leersia</taxon>
    </lineage>
</organism>
<accession>A0A0D9XZ74</accession>
<dbReference type="Proteomes" id="UP000032180">
    <property type="component" value="Chromosome 12"/>
</dbReference>
<name>A0A0D9XZ74_9ORYZ</name>
<reference evidence="1 2" key="1">
    <citation type="submission" date="2012-08" db="EMBL/GenBank/DDBJ databases">
        <title>Oryza genome evolution.</title>
        <authorList>
            <person name="Wing R.A."/>
        </authorList>
    </citation>
    <scope>NUCLEOTIDE SEQUENCE</scope>
</reference>
<reference evidence="2" key="2">
    <citation type="submission" date="2013-12" db="EMBL/GenBank/DDBJ databases">
        <authorList>
            <person name="Yu Y."/>
            <person name="Lee S."/>
            <person name="de Baynast K."/>
            <person name="Wissotski M."/>
            <person name="Liu L."/>
            <person name="Talag J."/>
            <person name="Goicoechea J."/>
            <person name="Angelova A."/>
            <person name="Jetty R."/>
            <person name="Kudrna D."/>
            <person name="Golser W."/>
            <person name="Rivera L."/>
            <person name="Zhang J."/>
            <person name="Wing R."/>
        </authorList>
    </citation>
    <scope>NUCLEOTIDE SEQUENCE</scope>
</reference>
<dbReference type="AlphaFoldDB" id="A0A0D9XZ74"/>
<evidence type="ECO:0000313" key="2">
    <source>
        <dbReference type="Proteomes" id="UP000032180"/>
    </source>
</evidence>
<dbReference type="Gramene" id="LPERR12G09640.1">
    <property type="protein sequence ID" value="LPERR12G09640.1"/>
    <property type="gene ID" value="LPERR12G09640"/>
</dbReference>
<dbReference type="EnsemblPlants" id="LPERR12G09640.1">
    <property type="protein sequence ID" value="LPERR12G09640.1"/>
    <property type="gene ID" value="LPERR12G09640"/>
</dbReference>
<evidence type="ECO:0000313" key="1">
    <source>
        <dbReference type="EnsemblPlants" id="LPERR12G09640.1"/>
    </source>
</evidence>
<sequence length="105" mass="11775">MEEEAVCTWPHGVAGSSKWNAGAAGVGSTRKLCCIPSVAHRKSFDKGVIHDWLALPYISSGCFHRKADMLRLKRQPREYGGYMCMYDYNMPVFLAFAVKGNVWSK</sequence>
<reference evidence="1" key="3">
    <citation type="submission" date="2015-04" db="UniProtKB">
        <authorList>
            <consortium name="EnsemblPlants"/>
        </authorList>
    </citation>
    <scope>IDENTIFICATION</scope>
</reference>